<proteinExistence type="predicted"/>
<reference evidence="1" key="1">
    <citation type="submission" date="2021-06" db="EMBL/GenBank/DDBJ databases">
        <authorList>
            <person name="Kallberg Y."/>
            <person name="Tangrot J."/>
            <person name="Rosling A."/>
        </authorList>
    </citation>
    <scope>NUCLEOTIDE SEQUENCE</scope>
    <source>
        <strain evidence="1">28 12/20/2015</strain>
    </source>
</reference>
<evidence type="ECO:0000313" key="2">
    <source>
        <dbReference type="Proteomes" id="UP000789366"/>
    </source>
</evidence>
<organism evidence="1 2">
    <name type="scientific">Cetraspora pellucida</name>
    <dbReference type="NCBI Taxonomy" id="1433469"/>
    <lineage>
        <taxon>Eukaryota</taxon>
        <taxon>Fungi</taxon>
        <taxon>Fungi incertae sedis</taxon>
        <taxon>Mucoromycota</taxon>
        <taxon>Glomeromycotina</taxon>
        <taxon>Glomeromycetes</taxon>
        <taxon>Diversisporales</taxon>
        <taxon>Gigasporaceae</taxon>
        <taxon>Cetraspora</taxon>
    </lineage>
</organism>
<evidence type="ECO:0000313" key="1">
    <source>
        <dbReference type="EMBL" id="CAG8541746.1"/>
    </source>
</evidence>
<sequence>MENTQSTIDSLRELNSRLVSQIDKLRYKFAEVEAENIKLKAENEKVKAKNTDIKADNMKLKQALEEHEIRITNLEQKDKVKAITNVSQSSNDTPISDISDNASARMCRLMPNSDVYQETKT</sequence>
<accession>A0ACA9LNR9</accession>
<protein>
    <submittedName>
        <fullName evidence="1">1396_t:CDS:1</fullName>
    </submittedName>
</protein>
<name>A0ACA9LNR9_9GLOM</name>
<dbReference type="Proteomes" id="UP000789366">
    <property type="component" value="Unassembled WGS sequence"/>
</dbReference>
<gene>
    <name evidence="1" type="ORF">SPELUC_LOCUS4834</name>
</gene>
<dbReference type="EMBL" id="CAJVPW010004524">
    <property type="protein sequence ID" value="CAG8541746.1"/>
    <property type="molecule type" value="Genomic_DNA"/>
</dbReference>
<keyword evidence="2" id="KW-1185">Reference proteome</keyword>
<comment type="caution">
    <text evidence="1">The sequence shown here is derived from an EMBL/GenBank/DDBJ whole genome shotgun (WGS) entry which is preliminary data.</text>
</comment>